<sequence length="148" mass="16130">MYLTQHTDYGLRVLIYTAVNDDALVNIATIASTYGISKSHLMKVVTALVKGGFLHSVRGKGGGLRLASPPERINIGAVVRHLEPMQLVECMGPNNECLITPSCRLTGILGGAMKSFFTYLDGFTLQDLLNKPTYDLLYESKIPIVAKS</sequence>
<gene>
    <name evidence="3" type="primary">nsrR</name>
    <name evidence="2" type="ORF">B2G52_00015</name>
    <name evidence="3" type="ORF">NCTC10616_01354</name>
</gene>
<dbReference type="PANTHER" id="PTHR33221:SF4">
    <property type="entry name" value="HTH-TYPE TRANSCRIPTIONAL REPRESSOR NSRR"/>
    <property type="match status" value="1"/>
</dbReference>
<evidence type="ECO:0000313" key="3">
    <source>
        <dbReference type="EMBL" id="SUA17671.1"/>
    </source>
</evidence>
<dbReference type="NCBIfam" id="TIGR00738">
    <property type="entry name" value="rrf2_super"/>
    <property type="match status" value="1"/>
</dbReference>
<dbReference type="InterPro" id="IPR000944">
    <property type="entry name" value="Tscrpt_reg_Rrf2"/>
</dbReference>
<evidence type="ECO:0000313" key="4">
    <source>
        <dbReference type="Proteomes" id="UP000191249"/>
    </source>
</evidence>
<name>A0A1V0DR32_NEILA</name>
<proteinExistence type="predicted"/>
<dbReference type="GO" id="GO:0005829">
    <property type="term" value="C:cytosol"/>
    <property type="evidence" value="ECO:0007669"/>
    <property type="project" value="TreeGrafter"/>
</dbReference>
<dbReference type="GO" id="GO:0003700">
    <property type="term" value="F:DNA-binding transcription factor activity"/>
    <property type="evidence" value="ECO:0007669"/>
    <property type="project" value="TreeGrafter"/>
</dbReference>
<dbReference type="EMBL" id="UGRO01000002">
    <property type="protein sequence ID" value="SUA17671.1"/>
    <property type="molecule type" value="Genomic_DNA"/>
</dbReference>
<dbReference type="InterPro" id="IPR036390">
    <property type="entry name" value="WH_DNA-bd_sf"/>
</dbReference>
<organism evidence="3 5">
    <name type="scientific">Neisseria lactamica</name>
    <dbReference type="NCBI Taxonomy" id="486"/>
    <lineage>
        <taxon>Bacteria</taxon>
        <taxon>Pseudomonadati</taxon>
        <taxon>Pseudomonadota</taxon>
        <taxon>Betaproteobacteria</taxon>
        <taxon>Neisseriales</taxon>
        <taxon>Neisseriaceae</taxon>
        <taxon>Neisseria</taxon>
    </lineage>
</organism>
<dbReference type="EMBL" id="CP019894">
    <property type="protein sequence ID" value="ARB03512.1"/>
    <property type="molecule type" value="Genomic_DNA"/>
</dbReference>
<dbReference type="InterPro" id="IPR036388">
    <property type="entry name" value="WH-like_DNA-bd_sf"/>
</dbReference>
<dbReference type="Proteomes" id="UP000254193">
    <property type="component" value="Unassembled WGS sequence"/>
</dbReference>
<dbReference type="AlphaFoldDB" id="A0A1V0DR32"/>
<evidence type="ECO:0000256" key="1">
    <source>
        <dbReference type="ARBA" id="ARBA00023125"/>
    </source>
</evidence>
<dbReference type="SUPFAM" id="SSF46785">
    <property type="entry name" value="Winged helix' DNA-binding domain"/>
    <property type="match status" value="1"/>
</dbReference>
<dbReference type="Gene3D" id="1.10.10.10">
    <property type="entry name" value="Winged helix-like DNA-binding domain superfamily/Winged helix DNA-binding domain"/>
    <property type="match status" value="1"/>
</dbReference>
<dbReference type="GeneID" id="61224828"/>
<protein>
    <submittedName>
        <fullName evidence="2 3">Transcriptional regulator</fullName>
    </submittedName>
</protein>
<dbReference type="FunFam" id="1.10.10.10:FF:000625">
    <property type="entry name" value="Rrf2 family transcriptional regulator"/>
    <property type="match status" value="1"/>
</dbReference>
<reference evidence="3 5" key="2">
    <citation type="submission" date="2018-06" db="EMBL/GenBank/DDBJ databases">
        <authorList>
            <consortium name="Pathogen Informatics"/>
            <person name="Doyle S."/>
        </authorList>
    </citation>
    <scope>NUCLEOTIDE SEQUENCE [LARGE SCALE GENOMIC DNA]</scope>
    <source>
        <strain evidence="3 5">NCTC10616</strain>
    </source>
</reference>
<accession>A0A1V0DR32</accession>
<dbReference type="Pfam" id="PF02082">
    <property type="entry name" value="Rrf2"/>
    <property type="match status" value="1"/>
</dbReference>
<evidence type="ECO:0000313" key="5">
    <source>
        <dbReference type="Proteomes" id="UP000254193"/>
    </source>
</evidence>
<evidence type="ECO:0000313" key="2">
    <source>
        <dbReference type="EMBL" id="ARB03512.1"/>
    </source>
</evidence>
<dbReference type="STRING" id="486.B2G52_00015"/>
<dbReference type="PROSITE" id="PS51197">
    <property type="entry name" value="HTH_RRF2_2"/>
    <property type="match status" value="1"/>
</dbReference>
<keyword evidence="1" id="KW-0238">DNA-binding</keyword>
<dbReference type="RefSeq" id="WP_003711123.1">
    <property type="nucleotide sequence ID" value="NZ_CAUJPL010000004.1"/>
</dbReference>
<dbReference type="GO" id="GO:0003677">
    <property type="term" value="F:DNA binding"/>
    <property type="evidence" value="ECO:0007669"/>
    <property type="project" value="UniProtKB-KW"/>
</dbReference>
<dbReference type="PANTHER" id="PTHR33221">
    <property type="entry name" value="WINGED HELIX-TURN-HELIX TRANSCRIPTIONAL REGULATOR, RRF2 FAMILY"/>
    <property type="match status" value="1"/>
</dbReference>
<reference evidence="2 4" key="1">
    <citation type="submission" date="2017-03" db="EMBL/GenBank/DDBJ databases">
        <title>N. lactamica Y92-1009 whole genome sequence.</title>
        <authorList>
            <person name="Pandey A.K."/>
            <person name="Read R.C."/>
        </authorList>
    </citation>
    <scope>NUCLEOTIDE SEQUENCE [LARGE SCALE GENOMIC DNA]</scope>
    <source>
        <strain evidence="2 4">Y92-1009</strain>
    </source>
</reference>
<dbReference type="Proteomes" id="UP000191249">
    <property type="component" value="Chromosome"/>
</dbReference>
<keyword evidence="5" id="KW-1185">Reference proteome</keyword>